<dbReference type="AlphaFoldDB" id="C2M9G7"/>
<keyword evidence="2" id="KW-1185">Reference proteome</keyword>
<evidence type="ECO:0000313" key="1">
    <source>
        <dbReference type="EMBL" id="EEK17634.1"/>
    </source>
</evidence>
<name>C2M9G7_9PORP</name>
<dbReference type="OrthoDB" id="10009295at2"/>
<accession>C2M9G7</accession>
<proteinExistence type="predicted"/>
<dbReference type="EMBL" id="ACLR01000025">
    <property type="protein sequence ID" value="EEK17634.1"/>
    <property type="molecule type" value="Genomic_DNA"/>
</dbReference>
<comment type="caution">
    <text evidence="1">The sequence shown here is derived from an EMBL/GenBank/DDBJ whole genome shotgun (WGS) entry which is preliminary data.</text>
</comment>
<organism evidence="1 2">
    <name type="scientific">Porphyromonas uenonis 60-3</name>
    <dbReference type="NCBI Taxonomy" id="596327"/>
    <lineage>
        <taxon>Bacteria</taxon>
        <taxon>Pseudomonadati</taxon>
        <taxon>Bacteroidota</taxon>
        <taxon>Bacteroidia</taxon>
        <taxon>Bacteroidales</taxon>
        <taxon>Porphyromonadaceae</taxon>
        <taxon>Porphyromonas</taxon>
    </lineage>
</organism>
<dbReference type="STRING" id="596327.PORUE0001_1920"/>
<dbReference type="RefSeq" id="WP_007364558.1">
    <property type="nucleotide sequence ID" value="NZ_ACLR01000025.1"/>
</dbReference>
<reference evidence="1 2" key="1">
    <citation type="submission" date="2009-04" db="EMBL/GenBank/DDBJ databases">
        <authorList>
            <person name="Sebastian Y."/>
            <person name="Madupu R."/>
            <person name="Durkin A.S."/>
            <person name="Torralba M."/>
            <person name="Methe B."/>
            <person name="Sutton G.G."/>
            <person name="Strausberg R.L."/>
            <person name="Nelson K.E."/>
        </authorList>
    </citation>
    <scope>NUCLEOTIDE SEQUENCE [LARGE SCALE GENOMIC DNA]</scope>
    <source>
        <strain evidence="1 2">60-3</strain>
    </source>
</reference>
<sequence>MTVTNDAPKELRKELVWNILAEEAYWVKSEQEGDGEITITGCDDLDAVKPDTKLAVSAKPADGWELVALTANDVDISKTRAS</sequence>
<gene>
    <name evidence="1" type="ORF">PORUE0001_1920</name>
</gene>
<protein>
    <submittedName>
        <fullName evidence="1">Uncharacterized protein</fullName>
    </submittedName>
</protein>
<dbReference type="Proteomes" id="UP000003303">
    <property type="component" value="Unassembled WGS sequence"/>
</dbReference>
<evidence type="ECO:0000313" key="2">
    <source>
        <dbReference type="Proteomes" id="UP000003303"/>
    </source>
</evidence>